<comment type="catalytic activity">
    <reaction evidence="7">
        <text>1,5-bis(diphospho)-1D-myo-inositol 2,3,4,6-tetrakisphosphate + H2O = 1-diphospho-1D-myo-inositol 2,3,4,5,6-pentakisphosphate + phosphate + 2 H(+)</text>
        <dbReference type="Rhea" id="RHEA:79699"/>
        <dbReference type="ChEBI" id="CHEBI:15377"/>
        <dbReference type="ChEBI" id="CHEBI:15378"/>
        <dbReference type="ChEBI" id="CHEBI:43474"/>
        <dbReference type="ChEBI" id="CHEBI:74946"/>
        <dbReference type="ChEBI" id="CHEBI:77983"/>
        <dbReference type="EC" id="3.6.1.52"/>
    </reaction>
    <physiologicalReaction direction="left-to-right" evidence="7">
        <dbReference type="Rhea" id="RHEA:79700"/>
    </physiologicalReaction>
</comment>
<dbReference type="RefSeq" id="XP_028463027.1">
    <property type="nucleotide sequence ID" value="XM_028609609.1"/>
</dbReference>
<dbReference type="AlphaFoldDB" id="A0A3N2PL08"/>
<evidence type="ECO:0000256" key="3">
    <source>
        <dbReference type="ARBA" id="ARBA00022490"/>
    </source>
</evidence>
<dbReference type="Pfam" id="PF03162">
    <property type="entry name" value="Y_phosphatase2"/>
    <property type="match status" value="1"/>
</dbReference>
<dbReference type="InterPro" id="IPR016130">
    <property type="entry name" value="Tyr_Pase_AS"/>
</dbReference>
<keyword evidence="9" id="KW-0812">Transmembrane</keyword>
<dbReference type="Gene3D" id="3.90.190.10">
    <property type="entry name" value="Protein tyrosine phosphatase superfamily"/>
    <property type="match status" value="1"/>
</dbReference>
<dbReference type="GeneID" id="39578087"/>
<evidence type="ECO:0000256" key="9">
    <source>
        <dbReference type="SAM" id="Phobius"/>
    </source>
</evidence>
<comment type="catalytic activity">
    <reaction evidence="6">
        <text>5-diphospho-1D-myo-inositol 1,2,3,4,6-pentakisphosphate + H2O = 1D-myo-inositol hexakisphosphate + phosphate + H(+)</text>
        <dbReference type="Rhea" id="RHEA:22384"/>
        <dbReference type="ChEBI" id="CHEBI:15377"/>
        <dbReference type="ChEBI" id="CHEBI:15378"/>
        <dbReference type="ChEBI" id="CHEBI:43474"/>
        <dbReference type="ChEBI" id="CHEBI:58130"/>
        <dbReference type="ChEBI" id="CHEBI:58628"/>
        <dbReference type="EC" id="3.6.1.52"/>
    </reaction>
    <physiologicalReaction direction="left-to-right" evidence="6">
        <dbReference type="Rhea" id="RHEA:22385"/>
    </physiologicalReaction>
</comment>
<proteinExistence type="inferred from homology"/>
<evidence type="ECO:0000256" key="6">
    <source>
        <dbReference type="ARBA" id="ARBA00047342"/>
    </source>
</evidence>
<dbReference type="SUPFAM" id="SSF52799">
    <property type="entry name" value="(Phosphotyrosine protein) phosphatases II"/>
    <property type="match status" value="1"/>
</dbReference>
<dbReference type="InterPro" id="IPR020422">
    <property type="entry name" value="TYR_PHOSPHATASE_DUAL_dom"/>
</dbReference>
<evidence type="ECO:0000256" key="4">
    <source>
        <dbReference type="ARBA" id="ARBA00022801"/>
    </source>
</evidence>
<keyword evidence="9" id="KW-1133">Transmembrane helix</keyword>
<dbReference type="GO" id="GO:0016791">
    <property type="term" value="F:phosphatase activity"/>
    <property type="evidence" value="ECO:0007669"/>
    <property type="project" value="TreeGrafter"/>
</dbReference>
<evidence type="ECO:0000256" key="2">
    <source>
        <dbReference type="ARBA" id="ARBA00012527"/>
    </source>
</evidence>
<dbReference type="EMBL" id="ML119062">
    <property type="protein sequence ID" value="ROT35221.1"/>
    <property type="molecule type" value="Genomic_DNA"/>
</dbReference>
<comment type="similarity">
    <text evidence="5">Belongs to the protein-tyrosine phosphatase family. Atypical dual-specificity phosphatase Siw14-like subfamily.</text>
</comment>
<feature type="compositionally biased region" description="Polar residues" evidence="8">
    <location>
        <begin position="103"/>
        <end position="113"/>
    </location>
</feature>
<dbReference type="FunFam" id="3.90.190.10:FF:000035">
    <property type="entry name" value="Tyrosine phosphatase, putative"/>
    <property type="match status" value="1"/>
</dbReference>
<feature type="transmembrane region" description="Helical" evidence="9">
    <location>
        <begin position="284"/>
        <end position="301"/>
    </location>
</feature>
<evidence type="ECO:0000256" key="8">
    <source>
        <dbReference type="SAM" id="MobiDB-lite"/>
    </source>
</evidence>
<keyword evidence="12" id="KW-1185">Reference proteome</keyword>
<evidence type="ECO:0000313" key="11">
    <source>
        <dbReference type="EMBL" id="ROT35221.1"/>
    </source>
</evidence>
<evidence type="ECO:0000259" key="10">
    <source>
        <dbReference type="PROSITE" id="PS50054"/>
    </source>
</evidence>
<organism evidence="11 12">
    <name type="scientific">Sodiomyces alkalinus (strain CBS 110278 / VKM F-3762 / F11)</name>
    <name type="common">Alkaliphilic filamentous fungus</name>
    <dbReference type="NCBI Taxonomy" id="1314773"/>
    <lineage>
        <taxon>Eukaryota</taxon>
        <taxon>Fungi</taxon>
        <taxon>Dikarya</taxon>
        <taxon>Ascomycota</taxon>
        <taxon>Pezizomycotina</taxon>
        <taxon>Sordariomycetes</taxon>
        <taxon>Hypocreomycetidae</taxon>
        <taxon>Glomerellales</taxon>
        <taxon>Plectosphaerellaceae</taxon>
        <taxon>Sodiomyces</taxon>
    </lineage>
</organism>
<dbReference type="PROSITE" id="PS00383">
    <property type="entry name" value="TYR_PHOSPHATASE_1"/>
    <property type="match status" value="1"/>
</dbReference>
<dbReference type="OrthoDB" id="6375174at2759"/>
<feature type="compositionally biased region" description="Basic and acidic residues" evidence="8">
    <location>
        <begin position="10"/>
        <end position="19"/>
    </location>
</feature>
<keyword evidence="9" id="KW-0472">Membrane</keyword>
<protein>
    <recommendedName>
        <fullName evidence="2">diphosphoinositol-polyphosphate diphosphatase</fullName>
        <ecNumber evidence="2">3.6.1.52</ecNumber>
    </recommendedName>
</protein>
<evidence type="ECO:0000256" key="5">
    <source>
        <dbReference type="ARBA" id="ARBA00044949"/>
    </source>
</evidence>
<keyword evidence="4" id="KW-0378">Hydrolase</keyword>
<evidence type="ECO:0000256" key="1">
    <source>
        <dbReference type="ARBA" id="ARBA00004496"/>
    </source>
</evidence>
<evidence type="ECO:0000256" key="7">
    <source>
        <dbReference type="ARBA" id="ARBA00047927"/>
    </source>
</evidence>
<feature type="region of interest" description="Disordered" evidence="8">
    <location>
        <begin position="1"/>
        <end position="118"/>
    </location>
</feature>
<dbReference type="STRING" id="1314773.A0A3N2PL08"/>
<dbReference type="PANTHER" id="PTHR31126:SF48">
    <property type="entry name" value="INOSITOL PHOSPHATASE SIW14"/>
    <property type="match status" value="1"/>
</dbReference>
<dbReference type="GO" id="GO:0052840">
    <property type="term" value="F:inositol diphosphate tetrakisphosphate diphosphatase activity"/>
    <property type="evidence" value="ECO:0007669"/>
    <property type="project" value="TreeGrafter"/>
</dbReference>
<dbReference type="InterPro" id="IPR004861">
    <property type="entry name" value="Siw14-like"/>
</dbReference>
<reference evidence="11 12" key="1">
    <citation type="journal article" date="2018" name="Mol. Ecol.">
        <title>The obligate alkalophilic soda-lake fungus Sodiomyces alkalinus has shifted to a protein diet.</title>
        <authorList>
            <person name="Grum-Grzhimaylo A.A."/>
            <person name="Falkoski D.L."/>
            <person name="van den Heuvel J."/>
            <person name="Valero-Jimenez C.A."/>
            <person name="Min B."/>
            <person name="Choi I.G."/>
            <person name="Lipzen A."/>
            <person name="Daum C.G."/>
            <person name="Aanen D.K."/>
            <person name="Tsang A."/>
            <person name="Henrissat B."/>
            <person name="Bilanenko E.N."/>
            <person name="de Vries R.P."/>
            <person name="van Kan J.A.L."/>
            <person name="Grigoriev I.V."/>
            <person name="Debets A.J.M."/>
        </authorList>
    </citation>
    <scope>NUCLEOTIDE SEQUENCE [LARGE SCALE GENOMIC DNA]</scope>
    <source>
        <strain evidence="11 12">F11</strain>
    </source>
</reference>
<dbReference type="Proteomes" id="UP000272025">
    <property type="component" value="Unassembled WGS sequence"/>
</dbReference>
<dbReference type="EC" id="3.6.1.52" evidence="2"/>
<name>A0A3N2PL08_SODAK</name>
<feature type="domain" description="Tyrosine-protein phosphatase" evidence="10">
    <location>
        <begin position="123"/>
        <end position="271"/>
    </location>
</feature>
<dbReference type="PANTHER" id="PTHR31126">
    <property type="entry name" value="TYROSINE-PROTEIN PHOSPHATASE"/>
    <property type="match status" value="1"/>
</dbReference>
<dbReference type="InterPro" id="IPR029021">
    <property type="entry name" value="Prot-tyrosine_phosphatase-like"/>
</dbReference>
<sequence length="316" mass="35601">MASKRSTRTFLDDCHHADVEVSGTPSCCARREENPSSLFSETQSSNSARRESREASLTVETPPPLPPIRKQGIAPSKVDHPPSASGRPDRGRDLRPLGLNLPSLPTTPSSMQRTIPMEGRPPNFGVVVPGVYRSSYPGPEDFPFIQQLGLNTMVTLGQKDELDEVYSNFLTVNAIRHHIIPMKGTKKERIPIQTMRDILRVVLDQQHYPLMIHCNHGKHRTGCVVAVIRKVSGWELDTILDEYKAYAAPKIRDCDVQYITEFELSELSNLFVHEANMRLRVRRFFRTTVFAFAVLFIWAVSSNRISYSAEIAGTLE</sequence>
<accession>A0A3N2PL08</accession>
<dbReference type="GO" id="GO:0005737">
    <property type="term" value="C:cytoplasm"/>
    <property type="evidence" value="ECO:0007669"/>
    <property type="project" value="UniProtKB-SubCell"/>
</dbReference>
<dbReference type="PROSITE" id="PS50054">
    <property type="entry name" value="TYR_PHOSPHATASE_DUAL"/>
    <property type="match status" value="1"/>
</dbReference>
<evidence type="ECO:0000313" key="12">
    <source>
        <dbReference type="Proteomes" id="UP000272025"/>
    </source>
</evidence>
<gene>
    <name evidence="11" type="ORF">SODALDRAFT_321254</name>
</gene>
<keyword evidence="3" id="KW-0963">Cytoplasm</keyword>
<comment type="subcellular location">
    <subcellularLocation>
        <location evidence="1">Cytoplasm</location>
    </subcellularLocation>
</comment>